<dbReference type="PANTHER" id="PTHR43591:SF24">
    <property type="entry name" value="2-METHOXY-6-POLYPRENYL-1,4-BENZOQUINOL METHYLASE, MITOCHONDRIAL"/>
    <property type="match status" value="1"/>
</dbReference>
<protein>
    <recommendedName>
        <fullName evidence="3">S-adenosyl-L-methionine-dependent methyltransferase</fullName>
    </recommendedName>
</protein>
<proteinExistence type="predicted"/>
<gene>
    <name evidence="1" type="ORF">PRZ48_014945</name>
</gene>
<evidence type="ECO:0000313" key="1">
    <source>
        <dbReference type="EMBL" id="KAK4493760.1"/>
    </source>
</evidence>
<evidence type="ECO:0000313" key="2">
    <source>
        <dbReference type="Proteomes" id="UP001305779"/>
    </source>
</evidence>
<dbReference type="Proteomes" id="UP001305779">
    <property type="component" value="Unassembled WGS sequence"/>
</dbReference>
<dbReference type="CDD" id="cd02440">
    <property type="entry name" value="AdoMet_MTases"/>
    <property type="match status" value="1"/>
</dbReference>
<reference evidence="1 2" key="1">
    <citation type="journal article" date="2023" name="G3 (Bethesda)">
        <title>A chromosome-level genome assembly of Zasmidium syzygii isolated from banana leaves.</title>
        <authorList>
            <person name="van Westerhoven A.C."/>
            <person name="Mehrabi R."/>
            <person name="Talebi R."/>
            <person name="Steentjes M.B.F."/>
            <person name="Corcolon B."/>
            <person name="Chong P.A."/>
            <person name="Kema G.H.J."/>
            <person name="Seidl M.F."/>
        </authorList>
    </citation>
    <scope>NUCLEOTIDE SEQUENCE [LARGE SCALE GENOMIC DNA]</scope>
    <source>
        <strain evidence="1 2">P124</strain>
    </source>
</reference>
<dbReference type="Pfam" id="PF13489">
    <property type="entry name" value="Methyltransf_23"/>
    <property type="match status" value="1"/>
</dbReference>
<dbReference type="PANTHER" id="PTHR43591">
    <property type="entry name" value="METHYLTRANSFERASE"/>
    <property type="match status" value="1"/>
</dbReference>
<evidence type="ECO:0008006" key="3">
    <source>
        <dbReference type="Google" id="ProtNLM"/>
    </source>
</evidence>
<dbReference type="InterPro" id="IPR029063">
    <property type="entry name" value="SAM-dependent_MTases_sf"/>
</dbReference>
<accession>A0ABR0DX77</accession>
<dbReference type="Gene3D" id="3.40.50.150">
    <property type="entry name" value="Vaccinia Virus protein VP39"/>
    <property type="match status" value="1"/>
</dbReference>
<organism evidence="1 2">
    <name type="scientific">Zasmidium cellare</name>
    <name type="common">Wine cellar mold</name>
    <name type="synonym">Racodium cellare</name>
    <dbReference type="NCBI Taxonomy" id="395010"/>
    <lineage>
        <taxon>Eukaryota</taxon>
        <taxon>Fungi</taxon>
        <taxon>Dikarya</taxon>
        <taxon>Ascomycota</taxon>
        <taxon>Pezizomycotina</taxon>
        <taxon>Dothideomycetes</taxon>
        <taxon>Dothideomycetidae</taxon>
        <taxon>Mycosphaerellales</taxon>
        <taxon>Mycosphaerellaceae</taxon>
        <taxon>Zasmidium</taxon>
    </lineage>
</organism>
<dbReference type="EMBL" id="JAXOVC010000015">
    <property type="protein sequence ID" value="KAK4493760.1"/>
    <property type="molecule type" value="Genomic_DNA"/>
</dbReference>
<name>A0ABR0DX77_ZASCE</name>
<dbReference type="SUPFAM" id="SSF53335">
    <property type="entry name" value="S-adenosyl-L-methionine-dependent methyltransferases"/>
    <property type="match status" value="1"/>
</dbReference>
<comment type="caution">
    <text evidence="1">The sequence shown here is derived from an EMBL/GenBank/DDBJ whole genome shotgun (WGS) entry which is preliminary data.</text>
</comment>
<keyword evidence="2" id="KW-1185">Reference proteome</keyword>
<sequence>MAAASNTVDGRQYHDAAGVYLLPNDASEHDRLDGQSQSLVALMGGKPFHAPVTNPKKILDVGCGTGAMTYLLARMYPDAHVIGVDFSAVPDGRYSKLDNIEYVQADIFELMREGKDARFEKGSFDYVFERLLFLGMTGWERYLEDVKGMVREGGWLELQEPTVNCSKLDGTSLAENWFHYPLWREDANAVGIDPEIGLKLPGLFKKSGGLSDIHETVYKFPPASRPDRPELDGLGDKIYPMLSGVIRKTSSPRRSKEEMAKMEEDLRSVFAAGFEDGDGYLMNVVIGQKTSS</sequence>